<protein>
    <submittedName>
        <fullName evidence="1">D,L-glycerol 3-phosphate phosphatase</fullName>
    </submittedName>
</protein>
<name>A0A5E4A014_9ACTN</name>
<dbReference type="GeneID" id="84895518"/>
<dbReference type="Pfam" id="PF13344">
    <property type="entry name" value="Hydrolase_6"/>
    <property type="match status" value="1"/>
</dbReference>
<gene>
    <name evidence="1" type="ORF">LC603019_01647</name>
</gene>
<dbReference type="GO" id="GO:0005737">
    <property type="term" value="C:cytoplasm"/>
    <property type="evidence" value="ECO:0007669"/>
    <property type="project" value="TreeGrafter"/>
</dbReference>
<accession>A0A5E4A014</accession>
<dbReference type="EMBL" id="LR584267">
    <property type="protein sequence ID" value="VHO01721.1"/>
    <property type="molecule type" value="Genomic_DNA"/>
</dbReference>
<dbReference type="Pfam" id="PF13242">
    <property type="entry name" value="Hydrolase_like"/>
    <property type="match status" value="1"/>
</dbReference>
<dbReference type="RefSeq" id="WP_053962588.1">
    <property type="nucleotide sequence ID" value="NZ_CAJPTR010000032.1"/>
</dbReference>
<dbReference type="InterPro" id="IPR036412">
    <property type="entry name" value="HAD-like_sf"/>
</dbReference>
<dbReference type="NCBIfam" id="TIGR01460">
    <property type="entry name" value="HAD-SF-IIA"/>
    <property type="match status" value="1"/>
</dbReference>
<dbReference type="PANTHER" id="PTHR19288:SF95">
    <property type="entry name" value="D-GLYCEROL 3-PHOSPHATE PHOSPHATASE"/>
    <property type="match status" value="1"/>
</dbReference>
<dbReference type="InterPro" id="IPR006357">
    <property type="entry name" value="HAD-SF_hydro_IIA"/>
</dbReference>
<dbReference type="PANTHER" id="PTHR19288">
    <property type="entry name" value="4-NITROPHENYLPHOSPHATASE-RELATED"/>
    <property type="match status" value="1"/>
</dbReference>
<keyword evidence="2" id="KW-1185">Reference proteome</keyword>
<dbReference type="OrthoDB" id="3400930at2"/>
<dbReference type="AlphaFoldDB" id="A0A5E4A014"/>
<sequence>MITSNYDCYLVDLDGTANVGDLPIPHAVTALNALGDRVVFVTNNASRSPETVAQRLTRIGYRTDPRHILTSAQLACQLLREELAPGTEVLVLGAPYLEELIRQSGFVTVRDETPVTGAVVQGHCDDTGWRELSSAARAIRQGARYFATNRDTSLPSERGLNVGNGAMVGAVEISTGVRATTAGKPSPRSMQQAAHLVGGQHALVIGDRLDTDIEGGVNAGYDTLCVLTGVITVPDICNAALSQRPTFVLPNLSFIAEILTVDTRLRLDTMPTSYSSSLVELEIDTQGKAIVHFPDHAATSRDKLAALIHQAWHNNHYVYTIVGATADDMKEIRTWKNL</sequence>
<dbReference type="InterPro" id="IPR023214">
    <property type="entry name" value="HAD_sf"/>
</dbReference>
<dbReference type="SUPFAM" id="SSF56784">
    <property type="entry name" value="HAD-like"/>
    <property type="match status" value="1"/>
</dbReference>
<evidence type="ECO:0000313" key="2">
    <source>
        <dbReference type="Proteomes" id="UP000324288"/>
    </source>
</evidence>
<evidence type="ECO:0000313" key="1">
    <source>
        <dbReference type="EMBL" id="VHO01721.1"/>
    </source>
</evidence>
<dbReference type="Gene3D" id="3.40.50.1000">
    <property type="entry name" value="HAD superfamily/HAD-like"/>
    <property type="match status" value="2"/>
</dbReference>
<dbReference type="Proteomes" id="UP000324288">
    <property type="component" value="Chromosome"/>
</dbReference>
<dbReference type="GO" id="GO:0016791">
    <property type="term" value="F:phosphatase activity"/>
    <property type="evidence" value="ECO:0007669"/>
    <property type="project" value="TreeGrafter"/>
</dbReference>
<organism evidence="1 2">
    <name type="scientific">Lawsonella clevelandensis</name>
    <dbReference type="NCBI Taxonomy" id="1528099"/>
    <lineage>
        <taxon>Bacteria</taxon>
        <taxon>Bacillati</taxon>
        <taxon>Actinomycetota</taxon>
        <taxon>Actinomycetes</taxon>
        <taxon>Mycobacteriales</taxon>
        <taxon>Lawsonellaceae</taxon>
        <taxon>Lawsonella</taxon>
    </lineage>
</organism>
<proteinExistence type="predicted"/>
<reference evidence="1 2" key="1">
    <citation type="submission" date="2019-04" db="EMBL/GenBank/DDBJ databases">
        <authorList>
            <person name="Seth-Smith MB H."/>
            <person name="Seth-Smith H."/>
        </authorList>
    </citation>
    <scope>NUCLEOTIDE SEQUENCE [LARGE SCALE GENOMIC DNA]</scope>
    <source>
        <strain evidence="1">USB-603019</strain>
    </source>
</reference>